<organism evidence="2 3">
    <name type="scientific">Xylona heveae (strain CBS 132557 / TC161)</name>
    <dbReference type="NCBI Taxonomy" id="1328760"/>
    <lineage>
        <taxon>Eukaryota</taxon>
        <taxon>Fungi</taxon>
        <taxon>Dikarya</taxon>
        <taxon>Ascomycota</taxon>
        <taxon>Pezizomycotina</taxon>
        <taxon>Xylonomycetes</taxon>
        <taxon>Xylonales</taxon>
        <taxon>Xylonaceae</taxon>
        <taxon>Xylona</taxon>
    </lineage>
</organism>
<reference evidence="2 3" key="1">
    <citation type="journal article" date="2016" name="Fungal Biol.">
        <title>The genome of Xylona heveae provides a window into fungal endophytism.</title>
        <authorList>
            <person name="Gazis R."/>
            <person name="Kuo A."/>
            <person name="Riley R."/>
            <person name="LaButti K."/>
            <person name="Lipzen A."/>
            <person name="Lin J."/>
            <person name="Amirebrahimi M."/>
            <person name="Hesse C.N."/>
            <person name="Spatafora J.W."/>
            <person name="Henrissat B."/>
            <person name="Hainaut M."/>
            <person name="Grigoriev I.V."/>
            <person name="Hibbett D.S."/>
        </authorList>
    </citation>
    <scope>NUCLEOTIDE SEQUENCE [LARGE SCALE GENOMIC DNA]</scope>
    <source>
        <strain evidence="2 3">TC161</strain>
    </source>
</reference>
<accession>A0A164ZL38</accession>
<dbReference type="PROSITE" id="PS50011">
    <property type="entry name" value="PROTEIN_KINASE_DOM"/>
    <property type="match status" value="1"/>
</dbReference>
<dbReference type="PANTHER" id="PTHR13954">
    <property type="entry name" value="IRE1-RELATED"/>
    <property type="match status" value="1"/>
</dbReference>
<dbReference type="InterPro" id="IPR045133">
    <property type="entry name" value="IRE1/2-like"/>
</dbReference>
<dbReference type="SUPFAM" id="SSF56112">
    <property type="entry name" value="Protein kinase-like (PK-like)"/>
    <property type="match status" value="1"/>
</dbReference>
<dbReference type="GO" id="GO:0070059">
    <property type="term" value="P:intrinsic apoptotic signaling pathway in response to endoplasmic reticulum stress"/>
    <property type="evidence" value="ECO:0007669"/>
    <property type="project" value="TreeGrafter"/>
</dbReference>
<gene>
    <name evidence="2" type="ORF">L228DRAFT_251344</name>
</gene>
<dbReference type="GeneID" id="28898673"/>
<dbReference type="InterPro" id="IPR000719">
    <property type="entry name" value="Prot_kinase_dom"/>
</dbReference>
<keyword evidence="2" id="KW-0808">Transferase</keyword>
<dbReference type="RefSeq" id="XP_018184785.1">
    <property type="nucleotide sequence ID" value="XM_018333536.1"/>
</dbReference>
<dbReference type="OrthoDB" id="4062651at2759"/>
<dbReference type="GO" id="GO:0051082">
    <property type="term" value="F:unfolded protein binding"/>
    <property type="evidence" value="ECO:0007669"/>
    <property type="project" value="TreeGrafter"/>
</dbReference>
<protein>
    <submittedName>
        <fullName evidence="2">Serine/threonine kinase</fullName>
    </submittedName>
</protein>
<evidence type="ECO:0000313" key="2">
    <source>
        <dbReference type="EMBL" id="KZF19230.1"/>
    </source>
</evidence>
<dbReference type="Gene3D" id="1.10.510.10">
    <property type="entry name" value="Transferase(Phosphotransferase) domain 1"/>
    <property type="match status" value="1"/>
</dbReference>
<dbReference type="GO" id="GO:0005524">
    <property type="term" value="F:ATP binding"/>
    <property type="evidence" value="ECO:0007669"/>
    <property type="project" value="InterPro"/>
</dbReference>
<dbReference type="GO" id="GO:0004521">
    <property type="term" value="F:RNA endonuclease activity"/>
    <property type="evidence" value="ECO:0007669"/>
    <property type="project" value="InterPro"/>
</dbReference>
<keyword evidence="2" id="KW-0418">Kinase</keyword>
<proteinExistence type="predicted"/>
<dbReference type="GO" id="GO:0004674">
    <property type="term" value="F:protein serine/threonine kinase activity"/>
    <property type="evidence" value="ECO:0007669"/>
    <property type="project" value="InterPro"/>
</dbReference>
<dbReference type="EMBL" id="KV407467">
    <property type="protein sequence ID" value="KZF19230.1"/>
    <property type="molecule type" value="Genomic_DNA"/>
</dbReference>
<dbReference type="OMA" id="MEICEQS"/>
<feature type="domain" description="Protein kinase" evidence="1">
    <location>
        <begin position="8"/>
        <end position="251"/>
    </location>
</feature>
<dbReference type="PANTHER" id="PTHR13954:SF6">
    <property type="entry name" value="NON-SPECIFIC SERINE_THREONINE PROTEIN KINASE"/>
    <property type="match status" value="1"/>
</dbReference>
<keyword evidence="3" id="KW-1185">Reference proteome</keyword>
<evidence type="ECO:0000259" key="1">
    <source>
        <dbReference type="PROSITE" id="PS50011"/>
    </source>
</evidence>
<evidence type="ECO:0000313" key="3">
    <source>
        <dbReference type="Proteomes" id="UP000076632"/>
    </source>
</evidence>
<dbReference type="GO" id="GO:0036498">
    <property type="term" value="P:IRE1-mediated unfolded protein response"/>
    <property type="evidence" value="ECO:0007669"/>
    <property type="project" value="TreeGrafter"/>
</dbReference>
<dbReference type="AlphaFoldDB" id="A0A164ZL38"/>
<dbReference type="Proteomes" id="UP000076632">
    <property type="component" value="Unassembled WGS sequence"/>
</dbReference>
<dbReference type="InParanoid" id="A0A164ZL38"/>
<name>A0A164ZL38_XYLHT</name>
<dbReference type="InterPro" id="IPR011009">
    <property type="entry name" value="Kinase-like_dom_sf"/>
</dbReference>
<sequence>MEVYDQSEAFIEKDGDLEFSHTKVVLRAEDRFFYGSSQRRLLPGSTFDLPPSELTEIPLDKIWPRVNSKLTEAPKPLPPGCYVKQPRLIEYGDTEASQNPGAQLLHEANICEILKESPHPNIAQYLGCIIEDERLRGLCFANYPKNLFQAVEEDASTLDIEKCINGIENGIQHLHGLGLVHNDINPSNIMIDGDIPVIIDFDSCKSEGAPLGVKGGTTGWSSRDTKFAECENDIDALSKIRNFLKTVFKNN</sequence>
<dbReference type="GO" id="GO:1990604">
    <property type="term" value="C:IRE1-TRAF2-ASK1 complex"/>
    <property type="evidence" value="ECO:0007669"/>
    <property type="project" value="TreeGrafter"/>
</dbReference>
<dbReference type="STRING" id="1328760.A0A164ZL38"/>
<dbReference type="Pfam" id="PF00069">
    <property type="entry name" value="Pkinase"/>
    <property type="match status" value="1"/>
</dbReference>